<keyword evidence="2" id="KW-1185">Reference proteome</keyword>
<dbReference type="Proteomes" id="UP000823775">
    <property type="component" value="Unassembled WGS sequence"/>
</dbReference>
<evidence type="ECO:0000313" key="1">
    <source>
        <dbReference type="EMBL" id="MCD9641729.1"/>
    </source>
</evidence>
<sequence length="200" mass="22597">MPVRHWLWYCQFRSLPKLSSVHRLSTQTTCPNVVDLGSLPDLGLEPYHALYKDQRDTVLEVVVLGDDEENDGMESAVAPSPMRDMFLMPLNGDALAGFQGLARSRRGEKTVQPRPRGIFRSASSLHHSKITFKWLTTDEVNDGLPDKNFPESKNEARDKPSFQKVYNLFLQNNISDDVIRLRVLKYSSAGNLENGCTTCL</sequence>
<gene>
    <name evidence="1" type="ORF">HAX54_028155</name>
</gene>
<accession>A0ABS8V4F9</accession>
<dbReference type="EMBL" id="JACEIK010003444">
    <property type="protein sequence ID" value="MCD9641729.1"/>
    <property type="molecule type" value="Genomic_DNA"/>
</dbReference>
<reference evidence="1 2" key="1">
    <citation type="journal article" date="2021" name="BMC Genomics">
        <title>Datura genome reveals duplications of psychoactive alkaloid biosynthetic genes and high mutation rate following tissue culture.</title>
        <authorList>
            <person name="Rajewski A."/>
            <person name="Carter-House D."/>
            <person name="Stajich J."/>
            <person name="Litt A."/>
        </authorList>
    </citation>
    <scope>NUCLEOTIDE SEQUENCE [LARGE SCALE GENOMIC DNA]</scope>
    <source>
        <strain evidence="1">AR-01</strain>
    </source>
</reference>
<comment type="caution">
    <text evidence="1">The sequence shown here is derived from an EMBL/GenBank/DDBJ whole genome shotgun (WGS) entry which is preliminary data.</text>
</comment>
<name>A0ABS8V4F9_DATST</name>
<evidence type="ECO:0000313" key="2">
    <source>
        <dbReference type="Proteomes" id="UP000823775"/>
    </source>
</evidence>
<proteinExistence type="predicted"/>
<organism evidence="1 2">
    <name type="scientific">Datura stramonium</name>
    <name type="common">Jimsonweed</name>
    <name type="synonym">Common thornapple</name>
    <dbReference type="NCBI Taxonomy" id="4076"/>
    <lineage>
        <taxon>Eukaryota</taxon>
        <taxon>Viridiplantae</taxon>
        <taxon>Streptophyta</taxon>
        <taxon>Embryophyta</taxon>
        <taxon>Tracheophyta</taxon>
        <taxon>Spermatophyta</taxon>
        <taxon>Magnoliopsida</taxon>
        <taxon>eudicotyledons</taxon>
        <taxon>Gunneridae</taxon>
        <taxon>Pentapetalae</taxon>
        <taxon>asterids</taxon>
        <taxon>lamiids</taxon>
        <taxon>Solanales</taxon>
        <taxon>Solanaceae</taxon>
        <taxon>Solanoideae</taxon>
        <taxon>Datureae</taxon>
        <taxon>Datura</taxon>
    </lineage>
</organism>
<protein>
    <submittedName>
        <fullName evidence="1">Uncharacterized protein</fullName>
    </submittedName>
</protein>